<sequence length="98" mass="10569">MDGLMEIGAGGEVARKRAPRPRRDGWEEDARGGGSRGGEEAPLLAGEVEVGDGEGQGDGCGLDHRMTENIRRCSKVDHDMISPITTEMIKDSQKKFSL</sequence>
<evidence type="ECO:0000313" key="2">
    <source>
        <dbReference type="EMBL" id="ABA96060.1"/>
    </source>
</evidence>
<name>Q2QWJ8_ORYSJ</name>
<feature type="compositionally biased region" description="Basic and acidic residues" evidence="1">
    <location>
        <begin position="21"/>
        <end position="31"/>
    </location>
</feature>
<organism evidence="2">
    <name type="scientific">Oryza sativa subsp. japonica</name>
    <name type="common">Rice</name>
    <dbReference type="NCBI Taxonomy" id="39947"/>
    <lineage>
        <taxon>Eukaryota</taxon>
        <taxon>Viridiplantae</taxon>
        <taxon>Streptophyta</taxon>
        <taxon>Embryophyta</taxon>
        <taxon>Tracheophyta</taxon>
        <taxon>Spermatophyta</taxon>
        <taxon>Magnoliopsida</taxon>
        <taxon>Liliopsida</taxon>
        <taxon>Poales</taxon>
        <taxon>Poaceae</taxon>
        <taxon>BOP clade</taxon>
        <taxon>Oryzoideae</taxon>
        <taxon>Oryzeae</taxon>
        <taxon>Oryzinae</taxon>
        <taxon>Oryza</taxon>
        <taxon>Oryza sativa</taxon>
    </lineage>
</organism>
<proteinExistence type="predicted"/>
<dbReference type="AlphaFoldDB" id="Q2QWJ8"/>
<accession>Q2QWJ8</accession>
<feature type="region of interest" description="Disordered" evidence="1">
    <location>
        <begin position="1"/>
        <end position="63"/>
    </location>
</feature>
<reference evidence="2" key="2">
    <citation type="submission" date="2005-04" db="EMBL/GenBank/DDBJ databases">
        <authorList>
            <person name="Buell C.R."/>
            <person name="Wing R.A."/>
            <person name="McCombie W.A."/>
            <person name="Ouyang S."/>
        </authorList>
    </citation>
    <scope>NUCLEOTIDE SEQUENCE</scope>
</reference>
<gene>
    <name evidence="2" type="ordered locus">LOC_Os12g09100</name>
</gene>
<evidence type="ECO:0000256" key="1">
    <source>
        <dbReference type="SAM" id="MobiDB-lite"/>
    </source>
</evidence>
<reference evidence="2" key="3">
    <citation type="submission" date="2006-01" db="EMBL/GenBank/DDBJ databases">
        <authorList>
            <person name="Buell R."/>
        </authorList>
    </citation>
    <scope>NUCLEOTIDE SEQUENCE</scope>
</reference>
<reference evidence="2" key="1">
    <citation type="journal article" date="2005" name="BMC Biol.">
        <title>The sequence of rice chromosomes 11 and 12, rich in disease resistance genes and recent gene duplications.</title>
        <authorList>
            <consortium name="The rice chromosomes 11 and 12 sequencing consortia"/>
        </authorList>
    </citation>
    <scope>NUCLEOTIDE SEQUENCE [LARGE SCALE GENOMIC DNA]</scope>
</reference>
<protein>
    <submittedName>
        <fullName evidence="2">Uncharacterized protein</fullName>
    </submittedName>
</protein>
<dbReference type="EMBL" id="DP000011">
    <property type="protein sequence ID" value="ABA96060.1"/>
    <property type="molecule type" value="Genomic_DNA"/>
</dbReference>